<evidence type="ECO:0000313" key="1">
    <source>
        <dbReference type="EMBL" id="KAI4356172.1"/>
    </source>
</evidence>
<keyword evidence="2" id="KW-1185">Reference proteome</keyword>
<comment type="caution">
    <text evidence="1">The sequence shown here is derived from an EMBL/GenBank/DDBJ whole genome shotgun (WGS) entry which is preliminary data.</text>
</comment>
<evidence type="ECO:0000313" key="2">
    <source>
        <dbReference type="Proteomes" id="UP000828941"/>
    </source>
</evidence>
<proteinExistence type="predicted"/>
<sequence length="398" mass="44599">MNLSMANLPQQLSFSRALTSSDCLFLHNNLSHLSISQSASVTPKPSIIRMGGGPRTYPGGVSKWQWKRMQAKKAKQLLKARLCRERQIYEMRKRAELKAAVSELEKPWEVVETAPNLFSVKADEQLKVLADRFQKAGGFDMWTERDGPQLFQTPDELPSARFFPKGVVHSIKPYKKISEIDELDGEEGSESQVEKSVIEDQGSKRNRESSSRKLRSRSNGQGRRLLDVEDSSDADSSPINSLGSSINSGIIENEGNKRIRGSSIRRLRSRSYSQRRELPDVEDSSDVESSPINTEESLVSNGMSVKRINGNLRNKGNRRKFPSRDPDGSNGSYLGRVGSGRKQRGYNPVGYNRSLYHASRERKDSDSEVYDMSLQDDGSYGVFHKSGHSGSKFGETLD</sequence>
<name>A0ACB9Q587_BAUVA</name>
<gene>
    <name evidence="1" type="ORF">L6164_000216</name>
</gene>
<dbReference type="EMBL" id="CM039426">
    <property type="protein sequence ID" value="KAI4356172.1"/>
    <property type="molecule type" value="Genomic_DNA"/>
</dbReference>
<organism evidence="1 2">
    <name type="scientific">Bauhinia variegata</name>
    <name type="common">Purple orchid tree</name>
    <name type="synonym">Phanera variegata</name>
    <dbReference type="NCBI Taxonomy" id="167791"/>
    <lineage>
        <taxon>Eukaryota</taxon>
        <taxon>Viridiplantae</taxon>
        <taxon>Streptophyta</taxon>
        <taxon>Embryophyta</taxon>
        <taxon>Tracheophyta</taxon>
        <taxon>Spermatophyta</taxon>
        <taxon>Magnoliopsida</taxon>
        <taxon>eudicotyledons</taxon>
        <taxon>Gunneridae</taxon>
        <taxon>Pentapetalae</taxon>
        <taxon>rosids</taxon>
        <taxon>fabids</taxon>
        <taxon>Fabales</taxon>
        <taxon>Fabaceae</taxon>
        <taxon>Cercidoideae</taxon>
        <taxon>Cercideae</taxon>
        <taxon>Bauhiniinae</taxon>
        <taxon>Bauhinia</taxon>
    </lineage>
</organism>
<dbReference type="Proteomes" id="UP000828941">
    <property type="component" value="Chromosome 1"/>
</dbReference>
<accession>A0ACB9Q587</accession>
<protein>
    <submittedName>
        <fullName evidence="1">Uncharacterized protein</fullName>
    </submittedName>
</protein>
<reference evidence="1 2" key="1">
    <citation type="journal article" date="2022" name="DNA Res.">
        <title>Chromosomal-level genome assembly of the orchid tree Bauhinia variegata (Leguminosae; Cercidoideae) supports the allotetraploid origin hypothesis of Bauhinia.</title>
        <authorList>
            <person name="Zhong Y."/>
            <person name="Chen Y."/>
            <person name="Zheng D."/>
            <person name="Pang J."/>
            <person name="Liu Y."/>
            <person name="Luo S."/>
            <person name="Meng S."/>
            <person name="Qian L."/>
            <person name="Wei D."/>
            <person name="Dai S."/>
            <person name="Zhou R."/>
        </authorList>
    </citation>
    <scope>NUCLEOTIDE SEQUENCE [LARGE SCALE GENOMIC DNA]</scope>
    <source>
        <strain evidence="1">BV-YZ2020</strain>
    </source>
</reference>